<dbReference type="Proteomes" id="UP000616114">
    <property type="component" value="Unassembled WGS sequence"/>
</dbReference>
<dbReference type="AlphaFoldDB" id="A0A8J2TVE3"/>
<accession>A0A8J2TVE3</accession>
<dbReference type="InterPro" id="IPR050483">
    <property type="entry name" value="CoA-transferase_III_domain"/>
</dbReference>
<gene>
    <name evidence="2" type="ORF">GCM10011333_03500</name>
</gene>
<keyword evidence="1 2" id="KW-0808">Transferase</keyword>
<evidence type="ECO:0000313" key="3">
    <source>
        <dbReference type="Proteomes" id="UP000616114"/>
    </source>
</evidence>
<reference evidence="2" key="2">
    <citation type="submission" date="2020-09" db="EMBL/GenBank/DDBJ databases">
        <authorList>
            <person name="Sun Q."/>
            <person name="Zhou Y."/>
        </authorList>
    </citation>
    <scope>NUCLEOTIDE SEQUENCE</scope>
    <source>
        <strain evidence="2">CGMCC 1.12785</strain>
    </source>
</reference>
<dbReference type="GO" id="GO:0008410">
    <property type="term" value="F:CoA-transferase activity"/>
    <property type="evidence" value="ECO:0007669"/>
    <property type="project" value="TreeGrafter"/>
</dbReference>
<dbReference type="SUPFAM" id="SSF89796">
    <property type="entry name" value="CoA-transferase family III (CaiB/BaiF)"/>
    <property type="match status" value="1"/>
</dbReference>
<dbReference type="InterPro" id="IPR023606">
    <property type="entry name" value="CoA-Trfase_III_dom_1_sf"/>
</dbReference>
<evidence type="ECO:0000313" key="2">
    <source>
        <dbReference type="EMBL" id="GGA04008.1"/>
    </source>
</evidence>
<dbReference type="Gene3D" id="3.30.1540.10">
    <property type="entry name" value="formyl-coa transferase, domain 3"/>
    <property type="match status" value="1"/>
</dbReference>
<dbReference type="PANTHER" id="PTHR48207:SF4">
    <property type="entry name" value="BLL6097 PROTEIN"/>
    <property type="match status" value="1"/>
</dbReference>
<dbReference type="InterPro" id="IPR044855">
    <property type="entry name" value="CoA-Trfase_III_dom3_sf"/>
</dbReference>
<dbReference type="Gene3D" id="3.40.50.10540">
    <property type="entry name" value="Crotonobetainyl-coa:carnitine coa-transferase, domain 1"/>
    <property type="match status" value="1"/>
</dbReference>
<comment type="caution">
    <text evidence="2">The sequence shown here is derived from an EMBL/GenBank/DDBJ whole genome shotgun (WGS) entry which is preliminary data.</text>
</comment>
<dbReference type="Pfam" id="PF02515">
    <property type="entry name" value="CoA_transf_3"/>
    <property type="match status" value="1"/>
</dbReference>
<dbReference type="InterPro" id="IPR003673">
    <property type="entry name" value="CoA-Trfase_fam_III"/>
</dbReference>
<evidence type="ECO:0000256" key="1">
    <source>
        <dbReference type="ARBA" id="ARBA00022679"/>
    </source>
</evidence>
<name>A0A8J2TVE3_9MICO</name>
<dbReference type="PANTHER" id="PTHR48207">
    <property type="entry name" value="SUCCINATE--HYDROXYMETHYLGLUTARATE COA-TRANSFERASE"/>
    <property type="match status" value="1"/>
</dbReference>
<reference evidence="2" key="1">
    <citation type="journal article" date="2014" name="Int. J. Syst. Evol. Microbiol.">
        <title>Complete genome sequence of Corynebacterium casei LMG S-19264T (=DSM 44701T), isolated from a smear-ripened cheese.</title>
        <authorList>
            <consortium name="US DOE Joint Genome Institute (JGI-PGF)"/>
            <person name="Walter F."/>
            <person name="Albersmeier A."/>
            <person name="Kalinowski J."/>
            <person name="Ruckert C."/>
        </authorList>
    </citation>
    <scope>NUCLEOTIDE SEQUENCE</scope>
    <source>
        <strain evidence="2">CGMCC 1.12785</strain>
    </source>
</reference>
<keyword evidence="3" id="KW-1185">Reference proteome</keyword>
<dbReference type="RefSeq" id="WP_229744858.1">
    <property type="nucleotide sequence ID" value="NZ_BMFY01000001.1"/>
</dbReference>
<organism evidence="2 3">
    <name type="scientific">Sediminivirga luteola</name>
    <dbReference type="NCBI Taxonomy" id="1774748"/>
    <lineage>
        <taxon>Bacteria</taxon>
        <taxon>Bacillati</taxon>
        <taxon>Actinomycetota</taxon>
        <taxon>Actinomycetes</taxon>
        <taxon>Micrococcales</taxon>
        <taxon>Brevibacteriaceae</taxon>
        <taxon>Sediminivirga</taxon>
    </lineage>
</organism>
<proteinExistence type="predicted"/>
<sequence length="391" mass="42643">MSEPLRPPLADVNVLEIGTVIMAPFAGKILRDMGATVIKAEPPGGDIGRRIGLNNEAGMSALSLNLNAGKRSIELDAREPDGKSVLRELLAWADVVLTNLLPASRERLGIDWETVRQINPGAVLCTGQGFSSDSSLGDAPAYDDIVQAASGLSDTYRLRDGEPGYSPYVVADKVCGMMMANAALAALHDRTVSGAGTWVDVPMVDTMAGFTMVEHLGGASYLPQRGPVGWSRVLTPDHRPHRATDGWVCVMPYTDVNWRAFCELLDRPDLLTHPQLRTTALRSANAARYEEVIASYAASRSCERIEEECRARRIPVQRVNQMDDLVDDPYLAGRPMLTRTTHPTEGEYVHVGSPVTFHGRERAPVRDLAPLDGDREEVLALLRRAARTEPA</sequence>
<protein>
    <submittedName>
        <fullName evidence="2">CoA transferase</fullName>
    </submittedName>
</protein>
<dbReference type="EMBL" id="BMFY01000001">
    <property type="protein sequence ID" value="GGA04008.1"/>
    <property type="molecule type" value="Genomic_DNA"/>
</dbReference>